<feature type="transmembrane region" description="Helical" evidence="6">
    <location>
        <begin position="264"/>
        <end position="284"/>
    </location>
</feature>
<dbReference type="FunFam" id="1.20.1250.20:FF:000410">
    <property type="entry name" value="POT family protein"/>
    <property type="match status" value="1"/>
</dbReference>
<feature type="transmembrane region" description="Helical" evidence="6">
    <location>
        <begin position="56"/>
        <end position="76"/>
    </location>
</feature>
<comment type="caution">
    <text evidence="7">The sequence shown here is derived from an EMBL/GenBank/DDBJ whole genome shotgun (WGS) entry which is preliminary data.</text>
</comment>
<evidence type="ECO:0000313" key="8">
    <source>
        <dbReference type="Proteomes" id="UP000275267"/>
    </source>
</evidence>
<dbReference type="GO" id="GO:0006857">
    <property type="term" value="P:oligopeptide transport"/>
    <property type="evidence" value="ECO:0007669"/>
    <property type="project" value="InterPro"/>
</dbReference>
<dbReference type="GO" id="GO:0022857">
    <property type="term" value="F:transmembrane transporter activity"/>
    <property type="evidence" value="ECO:0007669"/>
    <property type="project" value="InterPro"/>
</dbReference>
<reference evidence="8" key="1">
    <citation type="journal article" date="2019" name="Nat. Commun.">
        <title>The genome of broomcorn millet.</title>
        <authorList>
            <person name="Zou C."/>
            <person name="Miki D."/>
            <person name="Li D."/>
            <person name="Tang Q."/>
            <person name="Xiao L."/>
            <person name="Rajput S."/>
            <person name="Deng P."/>
            <person name="Jia W."/>
            <person name="Huang R."/>
            <person name="Zhang M."/>
            <person name="Sun Y."/>
            <person name="Hu J."/>
            <person name="Fu X."/>
            <person name="Schnable P.S."/>
            <person name="Li F."/>
            <person name="Zhang H."/>
            <person name="Feng B."/>
            <person name="Zhu X."/>
            <person name="Liu R."/>
            <person name="Schnable J.C."/>
            <person name="Zhu J.-K."/>
            <person name="Zhang H."/>
        </authorList>
    </citation>
    <scope>NUCLEOTIDE SEQUENCE [LARGE SCALE GENOMIC DNA]</scope>
</reference>
<feature type="transmembrane region" description="Helical" evidence="6">
    <location>
        <begin position="20"/>
        <end position="44"/>
    </location>
</feature>
<dbReference type="PROSITE" id="PS01022">
    <property type="entry name" value="PTR2_1"/>
    <property type="match status" value="1"/>
</dbReference>
<keyword evidence="5 6" id="KW-0472">Membrane</keyword>
<evidence type="ECO:0000256" key="4">
    <source>
        <dbReference type="ARBA" id="ARBA00022989"/>
    </source>
</evidence>
<dbReference type="InterPro" id="IPR036259">
    <property type="entry name" value="MFS_trans_sf"/>
</dbReference>
<dbReference type="Pfam" id="PF00854">
    <property type="entry name" value="PTR2"/>
    <property type="match status" value="1"/>
</dbReference>
<feature type="transmembrane region" description="Helical" evidence="6">
    <location>
        <begin position="221"/>
        <end position="244"/>
    </location>
</feature>
<evidence type="ECO:0000256" key="3">
    <source>
        <dbReference type="ARBA" id="ARBA00022692"/>
    </source>
</evidence>
<dbReference type="InterPro" id="IPR018456">
    <property type="entry name" value="PTR2_symporter_CS"/>
</dbReference>
<name>A0A3L6RHT5_PANMI</name>
<dbReference type="Proteomes" id="UP000275267">
    <property type="component" value="Unassembled WGS sequence"/>
</dbReference>
<evidence type="ECO:0000256" key="2">
    <source>
        <dbReference type="ARBA" id="ARBA00005982"/>
    </source>
</evidence>
<evidence type="ECO:0000313" key="7">
    <source>
        <dbReference type="EMBL" id="RLN04089.1"/>
    </source>
</evidence>
<proteinExistence type="inferred from homology"/>
<dbReference type="AlphaFoldDB" id="A0A3L6RHT5"/>
<dbReference type="PANTHER" id="PTHR11654">
    <property type="entry name" value="OLIGOPEPTIDE TRANSPORTER-RELATED"/>
    <property type="match status" value="1"/>
</dbReference>
<feature type="transmembrane region" description="Helical" evidence="6">
    <location>
        <begin position="305"/>
        <end position="325"/>
    </location>
</feature>
<feature type="transmembrane region" description="Helical" evidence="6">
    <location>
        <begin position="134"/>
        <end position="155"/>
    </location>
</feature>
<keyword evidence="3 6" id="KW-0812">Transmembrane</keyword>
<evidence type="ECO:0000256" key="5">
    <source>
        <dbReference type="ARBA" id="ARBA00023136"/>
    </source>
</evidence>
<dbReference type="Gene3D" id="1.20.1250.20">
    <property type="entry name" value="MFS general substrate transporter like domains"/>
    <property type="match status" value="1"/>
</dbReference>
<protein>
    <submittedName>
        <fullName evidence="7">Protein NRT1/ PTR FAMILY 5.10-like</fullName>
    </submittedName>
</protein>
<evidence type="ECO:0000256" key="6">
    <source>
        <dbReference type="SAM" id="Phobius"/>
    </source>
</evidence>
<organism evidence="7 8">
    <name type="scientific">Panicum miliaceum</name>
    <name type="common">Proso millet</name>
    <name type="synonym">Broomcorn millet</name>
    <dbReference type="NCBI Taxonomy" id="4540"/>
    <lineage>
        <taxon>Eukaryota</taxon>
        <taxon>Viridiplantae</taxon>
        <taxon>Streptophyta</taxon>
        <taxon>Embryophyta</taxon>
        <taxon>Tracheophyta</taxon>
        <taxon>Spermatophyta</taxon>
        <taxon>Magnoliopsida</taxon>
        <taxon>Liliopsida</taxon>
        <taxon>Poales</taxon>
        <taxon>Poaceae</taxon>
        <taxon>PACMAD clade</taxon>
        <taxon>Panicoideae</taxon>
        <taxon>Panicodae</taxon>
        <taxon>Paniceae</taxon>
        <taxon>Panicinae</taxon>
        <taxon>Panicum</taxon>
        <taxon>Panicum sect. Panicum</taxon>
    </lineage>
</organism>
<keyword evidence="4 6" id="KW-1133">Transmembrane helix</keyword>
<feature type="transmembrane region" description="Helical" evidence="6">
    <location>
        <begin position="432"/>
        <end position="451"/>
    </location>
</feature>
<gene>
    <name evidence="7" type="ORF">C2845_PM13G14750</name>
</gene>
<sequence length="467" mass="52081">MLALLGAAVADSWLGRYRAIISASLIYILGLGMLTLSSIFVPQLPAEFEDNVDSSVSWMGIHLAFFYVSLYVVACAQGGHKPCVQAFGADQFDENDPEECASRSSFFNWWYFGTYGSNIATVSILNYIQDNISWQFGSGIPCIAMAVSLTIFWLGTKKYRFYPPMTSRGLFGYIGKSLLAWIRCWCASWSPKSSDDSHCATASSSKEDKYKAETKFFPDNAVAVLKLLPVGASCLIYAVVFAQWMTFFTKQASTLDRWIGALQVPAATLQSFISVSVIIFVPIYDRILIPRAKKYSKNTCGITTLQLIGIGLVISVILMIVAALVEIRRLRIARDYGLVDKPEVTIPMSVWWVVPQFILSGLADVFTMVGLQEFFYDQVPDGLRSLGLALYLSIFGIGSFISSFLVYAIDKVTSREGDSWFSNNLNRGHLDYFYWLLAVLNVFGLAAYLYFSRVYAHKKKGQGLLVQ</sequence>
<evidence type="ECO:0000256" key="1">
    <source>
        <dbReference type="ARBA" id="ARBA00004141"/>
    </source>
</evidence>
<comment type="subcellular location">
    <subcellularLocation>
        <location evidence="1">Membrane</location>
        <topology evidence="1">Multi-pass membrane protein</topology>
    </subcellularLocation>
</comment>
<feature type="transmembrane region" description="Helical" evidence="6">
    <location>
        <begin position="388"/>
        <end position="409"/>
    </location>
</feature>
<dbReference type="GO" id="GO:0016020">
    <property type="term" value="C:membrane"/>
    <property type="evidence" value="ECO:0007669"/>
    <property type="project" value="UniProtKB-SubCell"/>
</dbReference>
<dbReference type="EMBL" id="PQIB02000008">
    <property type="protein sequence ID" value="RLN04089.1"/>
    <property type="molecule type" value="Genomic_DNA"/>
</dbReference>
<accession>A0A3L6RHT5</accession>
<comment type="similarity">
    <text evidence="2">Belongs to the major facilitator superfamily. Proton-dependent oligopeptide transporter (POT/PTR) (TC 2.A.17) family.</text>
</comment>
<dbReference type="OrthoDB" id="8904098at2759"/>
<keyword evidence="8" id="KW-1185">Reference proteome</keyword>
<dbReference type="SUPFAM" id="SSF103473">
    <property type="entry name" value="MFS general substrate transporter"/>
    <property type="match status" value="1"/>
</dbReference>
<feature type="transmembrane region" description="Helical" evidence="6">
    <location>
        <begin position="109"/>
        <end position="128"/>
    </location>
</feature>
<dbReference type="InterPro" id="IPR000109">
    <property type="entry name" value="POT_fam"/>
</dbReference>